<evidence type="ECO:0000259" key="7">
    <source>
        <dbReference type="PROSITE" id="PS51460"/>
    </source>
</evidence>
<dbReference type="InterPro" id="IPR036534">
    <property type="entry name" value="GAR_dom_sf"/>
</dbReference>
<evidence type="ECO:0000313" key="8">
    <source>
        <dbReference type="Proteomes" id="UP000081671"/>
    </source>
</evidence>
<feature type="compositionally biased region" description="Basic and acidic residues" evidence="5">
    <location>
        <begin position="329"/>
        <end position="342"/>
    </location>
</feature>
<keyword evidence="8" id="KW-1185">Reference proteome</keyword>
<accession>A0A1S3F1S4</accession>
<dbReference type="GO" id="GO:0005737">
    <property type="term" value="C:cytoplasm"/>
    <property type="evidence" value="ECO:0007669"/>
    <property type="project" value="TreeGrafter"/>
</dbReference>
<dbReference type="AlphaFoldDB" id="A0A1S3F1S4"/>
<feature type="region of interest" description="Disordered" evidence="5">
    <location>
        <begin position="254"/>
        <end position="342"/>
    </location>
</feature>
<dbReference type="InterPro" id="IPR036872">
    <property type="entry name" value="CH_dom_sf"/>
</dbReference>
<dbReference type="GeneID" id="105984167"/>
<reference evidence="9" key="1">
    <citation type="submission" date="2025-08" db="UniProtKB">
        <authorList>
            <consortium name="RefSeq"/>
        </authorList>
    </citation>
    <scope>IDENTIFICATION</scope>
    <source>
        <tissue evidence="9">Kidney</tissue>
    </source>
</reference>
<evidence type="ECO:0000313" key="9">
    <source>
        <dbReference type="RefSeq" id="XP_012869722.1"/>
    </source>
</evidence>
<protein>
    <submittedName>
        <fullName evidence="9">GAS2-like protein 1</fullName>
    </submittedName>
</protein>
<dbReference type="PANTHER" id="PTHR46756:SF16">
    <property type="entry name" value="GAS2-LIKE PROTEIN 1"/>
    <property type="match status" value="1"/>
</dbReference>
<dbReference type="GO" id="GO:0051015">
    <property type="term" value="F:actin filament binding"/>
    <property type="evidence" value="ECO:0007669"/>
    <property type="project" value="TreeGrafter"/>
</dbReference>
<dbReference type="Gene3D" id="3.30.920.20">
    <property type="entry name" value="Gas2-like domain"/>
    <property type="match status" value="1"/>
</dbReference>
<dbReference type="Pfam" id="PF02187">
    <property type="entry name" value="GAS2"/>
    <property type="match status" value="1"/>
</dbReference>
<comment type="similarity">
    <text evidence="4">Belongs to the GAS2 family.</text>
</comment>
<feature type="domain" description="Calponin-homology (CH)" evidence="6">
    <location>
        <begin position="27"/>
        <end position="148"/>
    </location>
</feature>
<dbReference type="CDD" id="cd21268">
    <property type="entry name" value="CH_GAS2L1_2"/>
    <property type="match status" value="1"/>
</dbReference>
<dbReference type="GO" id="GO:0005884">
    <property type="term" value="C:actin filament"/>
    <property type="evidence" value="ECO:0007669"/>
    <property type="project" value="TreeGrafter"/>
</dbReference>
<dbReference type="GO" id="GO:0001578">
    <property type="term" value="P:microtubule bundle formation"/>
    <property type="evidence" value="ECO:0007669"/>
    <property type="project" value="TreeGrafter"/>
</dbReference>
<dbReference type="FunFam" id="1.10.418.10:FF:000047">
    <property type="entry name" value="Growth arrest specific 2 like 1"/>
    <property type="match status" value="1"/>
</dbReference>
<dbReference type="GO" id="GO:0008093">
    <property type="term" value="F:cytoskeletal anchor activity"/>
    <property type="evidence" value="ECO:0007669"/>
    <property type="project" value="TreeGrafter"/>
</dbReference>
<dbReference type="PROSITE" id="PS51460">
    <property type="entry name" value="GAR"/>
    <property type="match status" value="1"/>
</dbReference>
<dbReference type="GO" id="GO:0031110">
    <property type="term" value="P:regulation of microtubule polymerization or depolymerization"/>
    <property type="evidence" value="ECO:0007669"/>
    <property type="project" value="TreeGrafter"/>
</dbReference>
<dbReference type="CTD" id="10634"/>
<evidence type="ECO:0000256" key="3">
    <source>
        <dbReference type="ARBA" id="ARBA00023212"/>
    </source>
</evidence>
<dbReference type="InParanoid" id="A0A1S3F1S4"/>
<dbReference type="FunCoup" id="A0A1S3F1S4">
    <property type="interactions" value="97"/>
</dbReference>
<sequence length="527" mass="55365">MADPAAGIAGSAAKSVRPFRSSEAYVEAMKEDLAEWLNALYSLGLPGGGDGFLTGLATGTTLCQHANAVTEAARALAAARPTRGVAFQAHSVAPGSFVARDNVATFIGWCRSELGVPEVLMFETEDLVLRKNEKSVVLCLLEVARRGARLGLLAPRLVQFEQEIERELRAAPPACDPSAAGDDVIETLPAPEAPTRGPRMTPSDLRNLDELVREILGRCTCPDQFPMIKVSEGKYRVGDSSLLIFVRVTAAGSGSEAHFSPKAPGQRPPRQLPPALTTPAPLGAPVMPPLLFPNARPRDQLPPLPRSRRYSGDSDSSASSAQSGPLGARSDDAGTGARREPELAATPASLFRTPLQLDPQQEQQLFQRLEEEFLANARALEAAASGTPAGPAPDPARAPDPPAPDSAYCSSSSSSSSLSILVGKCGQAGDSGRTANGMPGLRNQALSSSSDEGGPCVGMGAPLDALGSPLPGPEPTRTWARGRMDTQPDRKPSRIPTPRGPRRPSEPAELGAWQALQSVTPRDEPDS</sequence>
<feature type="compositionally biased region" description="Low complexity" evidence="5">
    <location>
        <begin position="405"/>
        <end position="416"/>
    </location>
</feature>
<feature type="region of interest" description="Disordered" evidence="5">
    <location>
        <begin position="384"/>
        <end position="416"/>
    </location>
</feature>
<organism evidence="8 9">
    <name type="scientific">Dipodomys ordii</name>
    <name type="common">Ord's kangaroo rat</name>
    <dbReference type="NCBI Taxonomy" id="10020"/>
    <lineage>
        <taxon>Eukaryota</taxon>
        <taxon>Metazoa</taxon>
        <taxon>Chordata</taxon>
        <taxon>Craniata</taxon>
        <taxon>Vertebrata</taxon>
        <taxon>Euteleostomi</taxon>
        <taxon>Mammalia</taxon>
        <taxon>Eutheria</taxon>
        <taxon>Euarchontoglires</taxon>
        <taxon>Glires</taxon>
        <taxon>Rodentia</taxon>
        <taxon>Castorimorpha</taxon>
        <taxon>Heteromyidae</taxon>
        <taxon>Dipodomyinae</taxon>
        <taxon>Dipodomys</taxon>
    </lineage>
</organism>
<dbReference type="GO" id="GO:0051764">
    <property type="term" value="P:actin crosslink formation"/>
    <property type="evidence" value="ECO:0007669"/>
    <property type="project" value="TreeGrafter"/>
</dbReference>
<dbReference type="OrthoDB" id="206130at2759"/>
<evidence type="ECO:0000256" key="2">
    <source>
        <dbReference type="ARBA" id="ARBA00022490"/>
    </source>
</evidence>
<dbReference type="RefSeq" id="XP_012869722.1">
    <property type="nucleotide sequence ID" value="XM_013014268.1"/>
</dbReference>
<dbReference type="PANTHER" id="PTHR46756">
    <property type="entry name" value="TRANSGELIN"/>
    <property type="match status" value="1"/>
</dbReference>
<feature type="compositionally biased region" description="Basic and acidic residues" evidence="5">
    <location>
        <begin position="482"/>
        <end position="492"/>
    </location>
</feature>
<dbReference type="Pfam" id="PF00307">
    <property type="entry name" value="CH"/>
    <property type="match status" value="1"/>
</dbReference>
<feature type="compositionally biased region" description="Low complexity" evidence="5">
    <location>
        <begin position="313"/>
        <end position="324"/>
    </location>
</feature>
<dbReference type="InterPro" id="IPR003108">
    <property type="entry name" value="GAR_dom"/>
</dbReference>
<dbReference type="GO" id="GO:1904825">
    <property type="term" value="P:protein localization to microtubule plus-end"/>
    <property type="evidence" value="ECO:0007669"/>
    <property type="project" value="TreeGrafter"/>
</dbReference>
<dbReference type="SMART" id="SM00033">
    <property type="entry name" value="CH"/>
    <property type="match status" value="1"/>
</dbReference>
<feature type="compositionally biased region" description="Pro residues" evidence="5">
    <location>
        <begin position="390"/>
        <end position="404"/>
    </location>
</feature>
<dbReference type="GO" id="GO:0001725">
    <property type="term" value="C:stress fiber"/>
    <property type="evidence" value="ECO:0007669"/>
    <property type="project" value="TreeGrafter"/>
</dbReference>
<dbReference type="Proteomes" id="UP000081671">
    <property type="component" value="Unplaced"/>
</dbReference>
<dbReference type="Gene3D" id="1.10.418.10">
    <property type="entry name" value="Calponin-like domain"/>
    <property type="match status" value="1"/>
</dbReference>
<dbReference type="GO" id="GO:0008017">
    <property type="term" value="F:microtubule binding"/>
    <property type="evidence" value="ECO:0007669"/>
    <property type="project" value="InterPro"/>
</dbReference>
<evidence type="ECO:0000259" key="6">
    <source>
        <dbReference type="PROSITE" id="PS50021"/>
    </source>
</evidence>
<gene>
    <name evidence="9" type="primary">Gas2l1</name>
</gene>
<feature type="compositionally biased region" description="Low complexity" evidence="5">
    <location>
        <begin position="273"/>
        <end position="285"/>
    </location>
</feature>
<evidence type="ECO:0000256" key="1">
    <source>
        <dbReference type="ARBA" id="ARBA00004245"/>
    </source>
</evidence>
<evidence type="ECO:0000256" key="4">
    <source>
        <dbReference type="ARBA" id="ARBA00038441"/>
    </source>
</evidence>
<evidence type="ECO:0000256" key="5">
    <source>
        <dbReference type="SAM" id="MobiDB-lite"/>
    </source>
</evidence>
<keyword evidence="3" id="KW-0206">Cytoskeleton</keyword>
<feature type="domain" description="GAR" evidence="7">
    <location>
        <begin position="203"/>
        <end position="248"/>
    </location>
</feature>
<dbReference type="PROSITE" id="PS50021">
    <property type="entry name" value="CH"/>
    <property type="match status" value="1"/>
</dbReference>
<dbReference type="SMART" id="SM00243">
    <property type="entry name" value="GAS2"/>
    <property type="match status" value="1"/>
</dbReference>
<keyword evidence="2" id="KW-0963">Cytoplasm</keyword>
<dbReference type="GO" id="GO:0035371">
    <property type="term" value="C:microtubule plus-end"/>
    <property type="evidence" value="ECO:0007669"/>
    <property type="project" value="TreeGrafter"/>
</dbReference>
<dbReference type="SUPFAM" id="SSF47576">
    <property type="entry name" value="Calponin-homology domain, CH-domain"/>
    <property type="match status" value="1"/>
</dbReference>
<dbReference type="InterPro" id="IPR001715">
    <property type="entry name" value="CH_dom"/>
</dbReference>
<dbReference type="STRING" id="10020.ENSDORP00000023399"/>
<comment type="subcellular location">
    <subcellularLocation>
        <location evidence="1">Cytoplasm</location>
        <location evidence="1">Cytoskeleton</location>
    </subcellularLocation>
</comment>
<dbReference type="KEGG" id="dord:105984167"/>
<dbReference type="SUPFAM" id="SSF143575">
    <property type="entry name" value="GAS2 domain-like"/>
    <property type="match status" value="1"/>
</dbReference>
<proteinExistence type="inferred from homology"/>
<feature type="region of interest" description="Disordered" evidence="5">
    <location>
        <begin position="431"/>
        <end position="527"/>
    </location>
</feature>
<name>A0A1S3F1S4_DIPOR</name>